<sequence>MQQESSTTPTLVASSALQEASTDLKSHWENVYETKADSQTSWFQEIPETSLELIEKFGSALDVSDANKTFIDVGCGNSHLSYEIIKREKVTFGEYFLIDISKAALERSRELMKALNGLERVSFIESNILKLDSVLKEEQIIDIWHDRATFHFLNSMEDQVQYLKIMCKLLKKGGYFLISTFSSNGGPTKCSGLPITQYDTGKWMKMFENVECKFELVESFEQVHTTPFNTTQNFLFCIFKKV</sequence>
<dbReference type="RefSeq" id="XP_002676792.1">
    <property type="nucleotide sequence ID" value="XM_002676746.1"/>
</dbReference>
<dbReference type="OMA" id="WHDRATF"/>
<dbReference type="InParanoid" id="D2VGE6"/>
<name>D2VGE6_NAEGR</name>
<dbReference type="CDD" id="cd02440">
    <property type="entry name" value="AdoMet_MTases"/>
    <property type="match status" value="1"/>
</dbReference>
<dbReference type="eggNOG" id="ENOG502SVUS">
    <property type="taxonomic scope" value="Eukaryota"/>
</dbReference>
<dbReference type="PANTHER" id="PTHR12843:SF5">
    <property type="entry name" value="EEF1A LYSINE METHYLTRANSFERASE 2"/>
    <property type="match status" value="1"/>
</dbReference>
<evidence type="ECO:0000259" key="1">
    <source>
        <dbReference type="Pfam" id="PF13847"/>
    </source>
</evidence>
<feature type="domain" description="Methyltransferase" evidence="1">
    <location>
        <begin position="65"/>
        <end position="183"/>
    </location>
</feature>
<dbReference type="EMBL" id="GG738870">
    <property type="protein sequence ID" value="EFC44048.1"/>
    <property type="molecule type" value="Genomic_DNA"/>
</dbReference>
<accession>D2VGE6</accession>
<evidence type="ECO:0000313" key="3">
    <source>
        <dbReference type="Proteomes" id="UP000006671"/>
    </source>
</evidence>
<dbReference type="InterPro" id="IPR025714">
    <property type="entry name" value="Methyltranfer_dom"/>
</dbReference>
<dbReference type="VEuPathDB" id="AmoebaDB:NAEGRDRAFT_49327"/>
<dbReference type="GeneID" id="8850089"/>
<dbReference type="Proteomes" id="UP000006671">
    <property type="component" value="Unassembled WGS sequence"/>
</dbReference>
<dbReference type="OrthoDB" id="411785at2759"/>
<dbReference type="InterPro" id="IPR029063">
    <property type="entry name" value="SAM-dependent_MTases_sf"/>
</dbReference>
<evidence type="ECO:0000313" key="2">
    <source>
        <dbReference type="EMBL" id="EFC44048.1"/>
    </source>
</evidence>
<organism evidence="3">
    <name type="scientific">Naegleria gruberi</name>
    <name type="common">Amoeba</name>
    <dbReference type="NCBI Taxonomy" id="5762"/>
    <lineage>
        <taxon>Eukaryota</taxon>
        <taxon>Discoba</taxon>
        <taxon>Heterolobosea</taxon>
        <taxon>Tetramitia</taxon>
        <taxon>Eutetramitia</taxon>
        <taxon>Vahlkampfiidae</taxon>
        <taxon>Naegleria</taxon>
    </lineage>
</organism>
<dbReference type="PANTHER" id="PTHR12843">
    <property type="entry name" value="PROTEIN-LYSINE N-METHYLTRANSFERASE METTL10"/>
    <property type="match status" value="1"/>
</dbReference>
<dbReference type="AlphaFoldDB" id="D2VGE6"/>
<dbReference type="KEGG" id="ngr:NAEGRDRAFT_49327"/>
<proteinExistence type="predicted"/>
<gene>
    <name evidence="2" type="ORF">NAEGRDRAFT_49327</name>
</gene>
<dbReference type="Gene3D" id="3.40.50.150">
    <property type="entry name" value="Vaccinia Virus protein VP39"/>
    <property type="match status" value="1"/>
</dbReference>
<protein>
    <submittedName>
        <fullName evidence="2">Predicted protein</fullName>
    </submittedName>
</protein>
<dbReference type="Pfam" id="PF13847">
    <property type="entry name" value="Methyltransf_31"/>
    <property type="match status" value="1"/>
</dbReference>
<keyword evidence="3" id="KW-1185">Reference proteome</keyword>
<reference evidence="2 3" key="1">
    <citation type="journal article" date="2010" name="Cell">
        <title>The genome of Naegleria gruberi illuminates early eukaryotic versatility.</title>
        <authorList>
            <person name="Fritz-Laylin L.K."/>
            <person name="Prochnik S.E."/>
            <person name="Ginger M.L."/>
            <person name="Dacks J.B."/>
            <person name="Carpenter M.L."/>
            <person name="Field M.C."/>
            <person name="Kuo A."/>
            <person name="Paredez A."/>
            <person name="Chapman J."/>
            <person name="Pham J."/>
            <person name="Shu S."/>
            <person name="Neupane R."/>
            <person name="Cipriano M."/>
            <person name="Mancuso J."/>
            <person name="Tu H."/>
            <person name="Salamov A."/>
            <person name="Lindquist E."/>
            <person name="Shapiro H."/>
            <person name="Lucas S."/>
            <person name="Grigoriev I.V."/>
            <person name="Cande W.Z."/>
            <person name="Fulton C."/>
            <person name="Rokhsar D.S."/>
            <person name="Dawson S.C."/>
        </authorList>
    </citation>
    <scope>NUCLEOTIDE SEQUENCE [LARGE SCALE GENOMIC DNA]</scope>
    <source>
        <strain evidence="2 3">NEG-M</strain>
    </source>
</reference>
<dbReference type="SUPFAM" id="SSF53335">
    <property type="entry name" value="S-adenosyl-L-methionine-dependent methyltransferases"/>
    <property type="match status" value="1"/>
</dbReference>